<keyword evidence="2 3" id="KW-0732">Signal</keyword>
<dbReference type="Proteomes" id="UP000054608">
    <property type="component" value="Unassembled WGS sequence"/>
</dbReference>
<dbReference type="InterPro" id="IPR014148">
    <property type="entry name" value="VirB9"/>
</dbReference>
<evidence type="ECO:0000256" key="3">
    <source>
        <dbReference type="SAM" id="SignalP"/>
    </source>
</evidence>
<evidence type="ECO:0000256" key="2">
    <source>
        <dbReference type="ARBA" id="ARBA00022729"/>
    </source>
</evidence>
<accession>A0A0W0XYQ3</accession>
<dbReference type="STRING" id="458.Lrub_0699"/>
<sequence length="254" mass="28654">MKRFLLFLLLGMSAALHAQQIPTGYREDARVKHVPFSEHNVVKIEAATFTTTHIVFSDKEVILDIEGGDTAGWMVTHHRRLSHMLFLKPTVLNSNTNLTVVTNKHTYYFQAVSQPKLDVSAQQKTYAVVFTYPEEEKAKRVALLKAAAKAKAVKNPPKKTYNTHYRFSGNPQIVPLHVYDDGRFTYFELRANQAVPAIFAVDGKDGKEAMVNTRRQGNVLVVHRLAPQFTLRHGGLVASVFNTLEIAKIKQGRR</sequence>
<name>A0A0W0XYQ3_9GAMM</name>
<dbReference type="PATRIC" id="fig|458.5.peg.725"/>
<dbReference type="CDD" id="cd06911">
    <property type="entry name" value="VirB9_CagX_TrbG"/>
    <property type="match status" value="1"/>
</dbReference>
<reference evidence="4 5" key="1">
    <citation type="submission" date="2015-11" db="EMBL/GenBank/DDBJ databases">
        <title>Genomic analysis of 38 Legionella species identifies large and diverse effector repertoires.</title>
        <authorList>
            <person name="Burstein D."/>
            <person name="Amaro F."/>
            <person name="Zusman T."/>
            <person name="Lifshitz Z."/>
            <person name="Cohen O."/>
            <person name="Gilbert J.A."/>
            <person name="Pupko T."/>
            <person name="Shuman H.A."/>
            <person name="Segal G."/>
        </authorList>
    </citation>
    <scope>NUCLEOTIDE SEQUENCE [LARGE SCALE GENOMIC DNA]</scope>
    <source>
        <strain evidence="4 5">WA-270A-C2</strain>
    </source>
</reference>
<comment type="similarity">
    <text evidence="1">Belongs to the TrbG/VirB9 family.</text>
</comment>
<dbReference type="AlphaFoldDB" id="A0A0W0XYQ3"/>
<keyword evidence="5" id="KW-1185">Reference proteome</keyword>
<gene>
    <name evidence="4" type="ORF">Lrub_0699</name>
</gene>
<dbReference type="Pfam" id="PF03524">
    <property type="entry name" value="CagX"/>
    <property type="match status" value="1"/>
</dbReference>
<evidence type="ECO:0000256" key="1">
    <source>
        <dbReference type="ARBA" id="ARBA00006135"/>
    </source>
</evidence>
<proteinExistence type="inferred from homology"/>
<dbReference type="RefSeq" id="WP_058530811.1">
    <property type="nucleotide sequence ID" value="NZ_CAAAIN010000013.1"/>
</dbReference>
<dbReference type="OrthoDB" id="5357875at2"/>
<evidence type="ECO:0008006" key="6">
    <source>
        <dbReference type="Google" id="ProtNLM"/>
    </source>
</evidence>
<evidence type="ECO:0000313" key="5">
    <source>
        <dbReference type="Proteomes" id="UP000054608"/>
    </source>
</evidence>
<dbReference type="EMBL" id="LNYT01000006">
    <property type="protein sequence ID" value="KTD49600.1"/>
    <property type="molecule type" value="Genomic_DNA"/>
</dbReference>
<protein>
    <recommendedName>
        <fullName evidence="6">Vir protein</fullName>
    </recommendedName>
</protein>
<dbReference type="NCBIfam" id="TIGR02781">
    <property type="entry name" value="VirB9"/>
    <property type="match status" value="1"/>
</dbReference>
<evidence type="ECO:0000313" key="4">
    <source>
        <dbReference type="EMBL" id="KTD49600.1"/>
    </source>
</evidence>
<dbReference type="Gene3D" id="2.60.40.2500">
    <property type="match status" value="1"/>
</dbReference>
<dbReference type="InterPro" id="IPR038161">
    <property type="entry name" value="VirB9/CagX/TrbG_C_sf"/>
</dbReference>
<feature type="chain" id="PRO_5006917094" description="Vir protein" evidence="3">
    <location>
        <begin position="19"/>
        <end position="254"/>
    </location>
</feature>
<organism evidence="4 5">
    <name type="scientific">Legionella rubrilucens</name>
    <dbReference type="NCBI Taxonomy" id="458"/>
    <lineage>
        <taxon>Bacteria</taxon>
        <taxon>Pseudomonadati</taxon>
        <taxon>Pseudomonadota</taxon>
        <taxon>Gammaproteobacteria</taxon>
        <taxon>Legionellales</taxon>
        <taxon>Legionellaceae</taxon>
        <taxon>Legionella</taxon>
    </lineage>
</organism>
<dbReference type="InterPro" id="IPR010258">
    <property type="entry name" value="Conjugal_tfr_TrbG/VirB9/CagX"/>
</dbReference>
<comment type="caution">
    <text evidence="4">The sequence shown here is derived from an EMBL/GenBank/DDBJ whole genome shotgun (WGS) entry which is preliminary data.</text>
</comment>
<feature type="signal peptide" evidence="3">
    <location>
        <begin position="1"/>
        <end position="18"/>
    </location>
</feature>
<dbReference type="InterPro" id="IPR033645">
    <property type="entry name" value="VirB9/CagX/TrbG_C"/>
</dbReference>